<dbReference type="InterPro" id="IPR036188">
    <property type="entry name" value="FAD/NAD-bd_sf"/>
</dbReference>
<evidence type="ECO:0000313" key="3">
    <source>
        <dbReference type="Proteomes" id="UP000703661"/>
    </source>
</evidence>
<evidence type="ECO:0000313" key="2">
    <source>
        <dbReference type="EMBL" id="KAG0009428.1"/>
    </source>
</evidence>
<organism evidence="2 3">
    <name type="scientific">Entomortierella chlamydospora</name>
    <dbReference type="NCBI Taxonomy" id="101097"/>
    <lineage>
        <taxon>Eukaryota</taxon>
        <taxon>Fungi</taxon>
        <taxon>Fungi incertae sedis</taxon>
        <taxon>Mucoromycota</taxon>
        <taxon>Mortierellomycotina</taxon>
        <taxon>Mortierellomycetes</taxon>
        <taxon>Mortierellales</taxon>
        <taxon>Mortierellaceae</taxon>
        <taxon>Entomortierella</taxon>
    </lineage>
</organism>
<comment type="caution">
    <text evidence="2">The sequence shown here is derived from an EMBL/GenBank/DDBJ whole genome shotgun (WGS) entry which is preliminary data.</text>
</comment>
<dbReference type="Proteomes" id="UP000703661">
    <property type="component" value="Unassembled WGS sequence"/>
</dbReference>
<name>A0A9P6MQT9_9FUNG</name>
<accession>A0A9P6MQT9</accession>
<dbReference type="GO" id="GO:0004497">
    <property type="term" value="F:monooxygenase activity"/>
    <property type="evidence" value="ECO:0007669"/>
    <property type="project" value="InterPro"/>
</dbReference>
<dbReference type="EMBL" id="JAAAID010001590">
    <property type="protein sequence ID" value="KAG0009428.1"/>
    <property type="molecule type" value="Genomic_DNA"/>
</dbReference>
<keyword evidence="1" id="KW-0812">Transmembrane</keyword>
<sequence length="362" mass="40299">MVAMTGPVDAPIPTVLIAGAGLGGLMLGSSIVISANILPVFEQLGIYEELKSISLPFSAVLMLDKKLGYLGDFCGPYHKIITGYEMHILSRPKLYDLLHRKVPEHKVSRGKKVLRTEEHGDRITAYCSDGTEYECNILVGADGAYSAVRQDMYKKLDEEGSLPLSDKENLSIAYINLVGISSPPNTEKYPELSETDRSIVRIIVGDNNDSCCYATIPNNQICWGIQIQLPEHEAKQLRSGNSEWGPESADAMLKEYEDFPCAFGGTMKDLFDTTPQHLISKVFLEEKIFQTWHRGRVVLIGDGAVMAMLDAVVLANCLYNMDDKSDESIEKAFSDYYKQRFFDAENKVNSSGIFTRILYGHI</sequence>
<dbReference type="Gene3D" id="3.50.50.60">
    <property type="entry name" value="FAD/NAD(P)-binding domain"/>
    <property type="match status" value="1"/>
</dbReference>
<keyword evidence="3" id="KW-1185">Reference proteome</keyword>
<dbReference type="SUPFAM" id="SSF51905">
    <property type="entry name" value="FAD/NAD(P)-binding domain"/>
    <property type="match status" value="1"/>
</dbReference>
<evidence type="ECO:0000256" key="1">
    <source>
        <dbReference type="SAM" id="Phobius"/>
    </source>
</evidence>
<keyword evidence="1" id="KW-0472">Membrane</keyword>
<evidence type="ECO:0008006" key="4">
    <source>
        <dbReference type="Google" id="ProtNLM"/>
    </source>
</evidence>
<dbReference type="InterPro" id="IPR050562">
    <property type="entry name" value="FAD_mOase_fung"/>
</dbReference>
<dbReference type="PANTHER" id="PTHR47356">
    <property type="entry name" value="FAD-DEPENDENT MONOOXYGENASE ASQG-RELATED"/>
    <property type="match status" value="1"/>
</dbReference>
<reference evidence="2" key="1">
    <citation type="journal article" date="2020" name="Fungal Divers.">
        <title>Resolving the Mortierellaceae phylogeny through synthesis of multi-gene phylogenetics and phylogenomics.</title>
        <authorList>
            <person name="Vandepol N."/>
            <person name="Liber J."/>
            <person name="Desiro A."/>
            <person name="Na H."/>
            <person name="Kennedy M."/>
            <person name="Barry K."/>
            <person name="Grigoriev I.V."/>
            <person name="Miller A.N."/>
            <person name="O'Donnell K."/>
            <person name="Stajich J.E."/>
            <person name="Bonito G."/>
        </authorList>
    </citation>
    <scope>NUCLEOTIDE SEQUENCE</scope>
    <source>
        <strain evidence="2">NRRL 2769</strain>
    </source>
</reference>
<feature type="non-terminal residue" evidence="2">
    <location>
        <position position="1"/>
    </location>
</feature>
<feature type="transmembrane region" description="Helical" evidence="1">
    <location>
        <begin position="12"/>
        <end position="41"/>
    </location>
</feature>
<dbReference type="PANTHER" id="PTHR47356:SF2">
    <property type="entry name" value="FAD-BINDING DOMAIN-CONTAINING PROTEIN-RELATED"/>
    <property type="match status" value="1"/>
</dbReference>
<dbReference type="AlphaFoldDB" id="A0A9P6MQT9"/>
<keyword evidence="1" id="KW-1133">Transmembrane helix</keyword>
<gene>
    <name evidence="2" type="ORF">BGZ80_002403</name>
</gene>
<proteinExistence type="predicted"/>
<protein>
    <recommendedName>
        <fullName evidence="4">FAD-binding domain-containing protein</fullName>
    </recommendedName>
</protein>